<dbReference type="Pfam" id="PF09282">
    <property type="entry name" value="Mago-bind"/>
    <property type="match status" value="1"/>
</dbReference>
<feature type="compositionally biased region" description="Basic and acidic residues" evidence="1">
    <location>
        <begin position="45"/>
        <end position="56"/>
    </location>
</feature>
<dbReference type="SUPFAM" id="SSF101931">
    <property type="entry name" value="Pym (Within the bgcn gene intron protein, WIBG), N-terminal domain"/>
    <property type="match status" value="1"/>
</dbReference>
<dbReference type="AlphaFoldDB" id="A0AAD8PF57"/>
<evidence type="ECO:0000256" key="1">
    <source>
        <dbReference type="SAM" id="MobiDB-lite"/>
    </source>
</evidence>
<evidence type="ECO:0000313" key="3">
    <source>
        <dbReference type="EMBL" id="KAK1444231.1"/>
    </source>
</evidence>
<dbReference type="GO" id="GO:0035145">
    <property type="term" value="C:exon-exon junction complex"/>
    <property type="evidence" value="ECO:0007669"/>
    <property type="project" value="TreeGrafter"/>
</dbReference>
<dbReference type="Proteomes" id="UP001230268">
    <property type="component" value="Unassembled WGS sequence"/>
</dbReference>
<protein>
    <recommendedName>
        <fullName evidence="2">WIBG Mago-binding domain-containing protein</fullName>
    </recommendedName>
</protein>
<accession>A0AAD8PF57</accession>
<evidence type="ECO:0000259" key="2">
    <source>
        <dbReference type="SMART" id="SM01273"/>
    </source>
</evidence>
<evidence type="ECO:0000313" key="4">
    <source>
        <dbReference type="Proteomes" id="UP001230268"/>
    </source>
</evidence>
<dbReference type="EMBL" id="JAVEPI010000001">
    <property type="protein sequence ID" value="KAK1444231.1"/>
    <property type="molecule type" value="Genomic_DNA"/>
</dbReference>
<keyword evidence="4" id="KW-1185">Reference proteome</keyword>
<dbReference type="InterPro" id="IPR039333">
    <property type="entry name" value="PYM1"/>
</dbReference>
<comment type="caution">
    <text evidence="3">The sequence shown here is derived from an EMBL/GenBank/DDBJ whole genome shotgun (WGS) entry which is preliminary data.</text>
</comment>
<dbReference type="InterPro" id="IPR036348">
    <property type="entry name" value="WIBG_N_sf"/>
</dbReference>
<dbReference type="GO" id="GO:0005737">
    <property type="term" value="C:cytoplasm"/>
    <property type="evidence" value="ECO:0007669"/>
    <property type="project" value="TreeGrafter"/>
</dbReference>
<sequence length="225" mass="24838">MAVDDIAESLGKLALEQKTVVRTDHGENYTVDPSTGDKYIKGSRRKDGSLRSDIKVKPGYIPPDEQAKYVPRFRRDPDIAKPADMQADKEKQAPREAKEVDPSGRNGVAKTRSAGMVTRAGRHRGSKSESQAMHSQETEGVDEAKHDDPKKGNSSDARKKLYKAIKNTKKKIKEAQDAMDSKGEGETHKESQMTSKIGALNEKLKRLESALNDLALIKPTDEPKA</sequence>
<feature type="compositionally biased region" description="Basic and acidic residues" evidence="1">
    <location>
        <begin position="142"/>
        <end position="159"/>
    </location>
</feature>
<gene>
    <name evidence="3" type="ORF">BgAZ_101370</name>
</gene>
<reference evidence="3" key="1">
    <citation type="submission" date="2023-08" db="EMBL/GenBank/DDBJ databases">
        <title>Draft sequence of the Babesia gibsoni genome.</title>
        <authorList>
            <person name="Yamagishi J.Y."/>
            <person name="Xuan X.X."/>
        </authorList>
    </citation>
    <scope>NUCLEOTIDE SEQUENCE</scope>
    <source>
        <strain evidence="3">Azabu</strain>
    </source>
</reference>
<feature type="compositionally biased region" description="Basic and acidic residues" evidence="1">
    <location>
        <begin position="173"/>
        <end position="191"/>
    </location>
</feature>
<dbReference type="PANTHER" id="PTHR22959">
    <property type="entry name" value="PYM PROTEIN"/>
    <property type="match status" value="1"/>
</dbReference>
<dbReference type="GO" id="GO:0003723">
    <property type="term" value="F:RNA binding"/>
    <property type="evidence" value="ECO:0007669"/>
    <property type="project" value="TreeGrafter"/>
</dbReference>
<dbReference type="PANTHER" id="PTHR22959:SF0">
    <property type="entry name" value="PARTNER OF Y14 AND MAGO"/>
    <property type="match status" value="1"/>
</dbReference>
<name>A0AAD8PF57_BABGI</name>
<organism evidence="3 4">
    <name type="scientific">Babesia gibsoni</name>
    <dbReference type="NCBI Taxonomy" id="33632"/>
    <lineage>
        <taxon>Eukaryota</taxon>
        <taxon>Sar</taxon>
        <taxon>Alveolata</taxon>
        <taxon>Apicomplexa</taxon>
        <taxon>Aconoidasida</taxon>
        <taxon>Piroplasmida</taxon>
        <taxon>Babesiidae</taxon>
        <taxon>Babesia</taxon>
    </lineage>
</organism>
<feature type="compositionally biased region" description="Basic and acidic residues" evidence="1">
    <location>
        <begin position="73"/>
        <end position="102"/>
    </location>
</feature>
<proteinExistence type="predicted"/>
<dbReference type="InterPro" id="IPR015362">
    <property type="entry name" value="WIBG_mago-bd"/>
</dbReference>
<dbReference type="SMART" id="SM01273">
    <property type="entry name" value="Mago-bind"/>
    <property type="match status" value="1"/>
</dbReference>
<feature type="region of interest" description="Disordered" evidence="1">
    <location>
        <begin position="25"/>
        <end position="197"/>
    </location>
</feature>
<feature type="compositionally biased region" description="Basic residues" evidence="1">
    <location>
        <begin position="160"/>
        <end position="172"/>
    </location>
</feature>
<dbReference type="GO" id="GO:1903259">
    <property type="term" value="P:exon-exon junction complex disassembly"/>
    <property type="evidence" value="ECO:0007669"/>
    <property type="project" value="InterPro"/>
</dbReference>
<feature type="domain" description="WIBG Mago-binding" evidence="2">
    <location>
        <begin position="36"/>
        <end position="62"/>
    </location>
</feature>